<evidence type="ECO:0000313" key="1">
    <source>
        <dbReference type="EMBL" id="KAH9479970.1"/>
    </source>
</evidence>
<protein>
    <submittedName>
        <fullName evidence="1">Uncharacterized protein</fullName>
    </submittedName>
</protein>
<gene>
    <name evidence="1" type="ORF">JR316_0008567</name>
</gene>
<proteinExistence type="predicted"/>
<evidence type="ECO:0000313" key="2">
    <source>
        <dbReference type="Proteomes" id="UP000664032"/>
    </source>
</evidence>
<dbReference type="EMBL" id="JAFIQS020000007">
    <property type="protein sequence ID" value="KAH9479970.1"/>
    <property type="molecule type" value="Genomic_DNA"/>
</dbReference>
<comment type="caution">
    <text evidence="1">The sequence shown here is derived from an EMBL/GenBank/DDBJ whole genome shotgun (WGS) entry which is preliminary data.</text>
</comment>
<keyword evidence="2" id="KW-1185">Reference proteome</keyword>
<reference evidence="1" key="1">
    <citation type="submission" date="2021-10" db="EMBL/GenBank/DDBJ databases">
        <title>Psilocybe cubensis genome.</title>
        <authorList>
            <person name="Mckernan K.J."/>
            <person name="Crawford S."/>
            <person name="Trippe A."/>
            <person name="Kane L.T."/>
            <person name="Mclaughlin S."/>
        </authorList>
    </citation>
    <scope>NUCLEOTIDE SEQUENCE</scope>
    <source>
        <strain evidence="1">MGC-MH-2018</strain>
    </source>
</reference>
<dbReference type="Proteomes" id="UP000664032">
    <property type="component" value="Unassembled WGS sequence"/>
</dbReference>
<name>A0ACB8GWX0_PSICU</name>
<organism evidence="1 2">
    <name type="scientific">Psilocybe cubensis</name>
    <name type="common">Psychedelic mushroom</name>
    <name type="synonym">Stropharia cubensis</name>
    <dbReference type="NCBI Taxonomy" id="181762"/>
    <lineage>
        <taxon>Eukaryota</taxon>
        <taxon>Fungi</taxon>
        <taxon>Dikarya</taxon>
        <taxon>Basidiomycota</taxon>
        <taxon>Agaricomycotina</taxon>
        <taxon>Agaricomycetes</taxon>
        <taxon>Agaricomycetidae</taxon>
        <taxon>Agaricales</taxon>
        <taxon>Agaricineae</taxon>
        <taxon>Strophariaceae</taxon>
        <taxon>Psilocybe</taxon>
    </lineage>
</organism>
<accession>A0ACB8GWX0</accession>
<sequence length="82" mass="8706">MFTVGNRRPAVDKHARNGCAADDTHGSAHLASPRSRHNSALKRGAYFAGLLLSNTGRSCIVQHDGLTTVFQPSQGGTDTTLE</sequence>